<evidence type="ECO:0000256" key="1">
    <source>
        <dbReference type="ARBA" id="ARBA00004370"/>
    </source>
</evidence>
<keyword evidence="4 6" id="KW-1133">Transmembrane helix</keyword>
<reference evidence="8" key="1">
    <citation type="submission" date="2018-06" db="EMBL/GenBank/DDBJ databases">
        <authorList>
            <person name="Zhirakovskaya E."/>
        </authorList>
    </citation>
    <scope>NUCLEOTIDE SEQUENCE</scope>
</reference>
<sequence>MNNKLTILIIVVVGALYILFSSIFIVNERDQAIVTRFGEITRVHTTPGLYFKVPTDIVESVQIIEDRLLRYDLDDILLQVSDGKFYIVDAFVTFKIDDPIKFRESVSGDLPTAERRIATRFDAALRQVYGKRDFNAALSAARTEMMLETRNILRNDMSELGIDIVDVRVLRTDLTSQVSSQTFDRMKAERLAQAALARARGQELAQALTAIADRQAIEIVATANRDSEILRGEGDAERNRIFATAYTKDIEFFEFYRSLESYRNAIGGPDTSLVLSPDSEFFNYFGNSLNAPSTNGGTSAPAASSR</sequence>
<accession>A0A3B0TS05</accession>
<dbReference type="PANTHER" id="PTHR42911">
    <property type="entry name" value="MODULATOR OF FTSH PROTEASE HFLC"/>
    <property type="match status" value="1"/>
</dbReference>
<feature type="domain" description="Band 7" evidence="7">
    <location>
        <begin position="21"/>
        <end position="186"/>
    </location>
</feature>
<dbReference type="InterPro" id="IPR010200">
    <property type="entry name" value="HflC"/>
</dbReference>
<comment type="similarity">
    <text evidence="2">Belongs to the band 7/mec-2 family. HflC subfamily.</text>
</comment>
<feature type="transmembrane region" description="Helical" evidence="6">
    <location>
        <begin position="6"/>
        <end position="26"/>
    </location>
</feature>
<evidence type="ECO:0000256" key="5">
    <source>
        <dbReference type="ARBA" id="ARBA00023136"/>
    </source>
</evidence>
<dbReference type="SUPFAM" id="SSF117892">
    <property type="entry name" value="Band 7/SPFH domain"/>
    <property type="match status" value="1"/>
</dbReference>
<organism evidence="8">
    <name type="scientific">hydrothermal vent metagenome</name>
    <dbReference type="NCBI Taxonomy" id="652676"/>
    <lineage>
        <taxon>unclassified sequences</taxon>
        <taxon>metagenomes</taxon>
        <taxon>ecological metagenomes</taxon>
    </lineage>
</organism>
<dbReference type="InterPro" id="IPR036013">
    <property type="entry name" value="Band_7/SPFH_dom_sf"/>
</dbReference>
<evidence type="ECO:0000256" key="4">
    <source>
        <dbReference type="ARBA" id="ARBA00022989"/>
    </source>
</evidence>
<dbReference type="SMART" id="SM00244">
    <property type="entry name" value="PHB"/>
    <property type="match status" value="1"/>
</dbReference>
<dbReference type="InterPro" id="IPR001107">
    <property type="entry name" value="Band_7"/>
</dbReference>
<dbReference type="EMBL" id="UOEQ01000349">
    <property type="protein sequence ID" value="VAW21421.1"/>
    <property type="molecule type" value="Genomic_DNA"/>
</dbReference>
<keyword evidence="5 6" id="KW-0472">Membrane</keyword>
<dbReference type="AlphaFoldDB" id="A0A3B0TS05"/>
<dbReference type="CDD" id="cd03405">
    <property type="entry name" value="SPFH_HflC"/>
    <property type="match status" value="1"/>
</dbReference>
<evidence type="ECO:0000256" key="6">
    <source>
        <dbReference type="SAM" id="Phobius"/>
    </source>
</evidence>
<dbReference type="GO" id="GO:0016020">
    <property type="term" value="C:membrane"/>
    <property type="evidence" value="ECO:0007669"/>
    <property type="project" value="UniProtKB-SubCell"/>
</dbReference>
<keyword evidence="3 6" id="KW-0812">Transmembrane</keyword>
<evidence type="ECO:0000256" key="3">
    <source>
        <dbReference type="ARBA" id="ARBA00022692"/>
    </source>
</evidence>
<proteinExistence type="inferred from homology"/>
<protein>
    <submittedName>
        <fullName evidence="8">HflC protein</fullName>
    </submittedName>
</protein>
<evidence type="ECO:0000313" key="8">
    <source>
        <dbReference type="EMBL" id="VAW21421.1"/>
    </source>
</evidence>
<evidence type="ECO:0000256" key="2">
    <source>
        <dbReference type="ARBA" id="ARBA00007862"/>
    </source>
</evidence>
<dbReference type="PIRSF" id="PIRSF005651">
    <property type="entry name" value="HflC"/>
    <property type="match status" value="1"/>
</dbReference>
<comment type="subcellular location">
    <subcellularLocation>
        <location evidence="1">Membrane</location>
    </subcellularLocation>
</comment>
<name>A0A3B0TS05_9ZZZZ</name>
<dbReference type="Gene3D" id="3.30.479.30">
    <property type="entry name" value="Band 7 domain"/>
    <property type="match status" value="1"/>
</dbReference>
<dbReference type="PANTHER" id="PTHR42911:SF1">
    <property type="entry name" value="MODULATOR OF FTSH PROTEASE HFLC"/>
    <property type="match status" value="1"/>
</dbReference>
<evidence type="ECO:0000259" key="7">
    <source>
        <dbReference type="SMART" id="SM00244"/>
    </source>
</evidence>
<gene>
    <name evidence="8" type="ORF">MNBD_ALPHA11-1108</name>
</gene>
<dbReference type="Pfam" id="PF01145">
    <property type="entry name" value="Band_7"/>
    <property type="match status" value="1"/>
</dbReference>